<proteinExistence type="predicted"/>
<evidence type="ECO:0000313" key="2">
    <source>
        <dbReference type="EMBL" id="KAJ6256150.1"/>
    </source>
</evidence>
<evidence type="ECO:0000313" key="3">
    <source>
        <dbReference type="Proteomes" id="UP001221413"/>
    </source>
</evidence>
<feature type="compositionally biased region" description="Basic and acidic residues" evidence="1">
    <location>
        <begin position="20"/>
        <end position="38"/>
    </location>
</feature>
<reference evidence="2" key="1">
    <citation type="submission" date="2023-01" db="EMBL/GenBank/DDBJ databases">
        <title>The chitinases involved in constricting ring structure development in the nematode-trapping fungus Drechslerella dactyloides.</title>
        <authorList>
            <person name="Wang R."/>
            <person name="Zhang L."/>
            <person name="Tang P."/>
            <person name="Li S."/>
            <person name="Liang L."/>
        </authorList>
    </citation>
    <scope>NUCLEOTIDE SEQUENCE</scope>
    <source>
        <strain evidence="2">YMF1.00031</strain>
    </source>
</reference>
<evidence type="ECO:0000256" key="1">
    <source>
        <dbReference type="SAM" id="MobiDB-lite"/>
    </source>
</evidence>
<sequence>MPGIAGIGTAGIFPSAPIYFEKRDSDDDEGVPHEDRESNSSGPESSHGISGWEHNVARGYEALLEASMHVRSEGADSDPDTRGTEIKYNVRASGSQIACPLEARGFLETAESLLILRSIRPSYKQFSWYPKDASSSPIQEEYLYRIQVSEIDQHLIVSWRPAYSDVYSSDLAEMVKASWTQSMDQVSSRPQAPTLKYITITAIENLQTIEIIKTAQSQISPQSKAYTVFKAPVFEYIIYDELDLWSALLGTSEIYAIQKMLNNYRHTFDDASIESIRVGLVGIESSTDQAKAMILITLERLPGSHLAEPLSAHPRVSIEFEREYVVLTSFIGKRDFDHTHGYRTFTPDLWPGSGWERSRIYGPGSLIPSYNQLQVSWRAVSQGPNLEKVGEGLCVFSISGIEENIVLQTRIETSHEILGDIIYDVWRRKRGQDSLRFITFMNLSSETETILRETYAKKIAKVERENSNSGNRGEPWKPYLTMWASRSSWEAHHLSDETSWSDEAIDSAAMDQLQDARELAAIAHILGNPFRWEGLGSPYIVSVDIGLRLWHGKTSYAMLVRLGSRFLDDEGDVVMAGAGPGMGESDSSDLTASAALADDDEPESDTVLYERERHTNLSIFIDALIIGTELRIKSRIGQQVSSQEGEDAGRAWERQQERYSMAIHSGGDKKPKSFRMPDQAKRLISGIAHQFEQEGVGPSILTTDLLNDESELYNLVYVCNKTNRSQIATSLYVSPQHGHLVILKSPEPDPQPQGVAKYVEIQFSSSLSLAWKGVIVHLPGDAPQPQPIKYITIINLSSWTKNYLRKMKSWYPDRTESVKLDASDSFRAEDSIEGTEFIRGWAHSESHAQNRRSFLVYLGLPEIAAIEEMTWREFRTPVTQARIIEKIRIIWGPEYPHDPQIFISLAEWPPMDLRRTKEADLCARIRGERQDIAKVAGQGMFLAELTAYVAPFAITHGLSMGNWAIAIKDDERIRQRASYLSDAEESLGPTRALQDILPMLNLSVSDINHPIELRGPSLNAEEDGSDRLVLQGLSSPFSREIYQREDGVFWDYDHKTEDLSSPYHLEKRADSDAWKAATARGKELFSQRTESRTRKTDEPPPDIMLDQFYTTTDVGVDRKEEKIGFCPKAIQAFLGKIGSGFVLRTHFKSYRAIEVKLDQEPSASAYLTISQSDSHLIVQWNGPDAGWENREPDYATFEDDYASLMRRFWDDDRKLRLDGDPEASLKYITIADVRNPETMSILKTILPNAEPHETEETVKGQILDTLITGIQLRIDALREEFIAAPDKAPQISIPDEIIKDEGIDYYQVTIAKKDTKYENQIVQGDTHKTPFILELHSTMPSK</sequence>
<feature type="region of interest" description="Disordered" evidence="1">
    <location>
        <begin position="18"/>
        <end position="51"/>
    </location>
</feature>
<accession>A0AAD6NFB7</accession>
<dbReference type="EMBL" id="JAQGDS010000014">
    <property type="protein sequence ID" value="KAJ6256150.1"/>
    <property type="molecule type" value="Genomic_DNA"/>
</dbReference>
<dbReference type="Proteomes" id="UP001221413">
    <property type="component" value="Unassembled WGS sequence"/>
</dbReference>
<feature type="compositionally biased region" description="Polar residues" evidence="1">
    <location>
        <begin position="39"/>
        <end position="48"/>
    </location>
</feature>
<keyword evidence="3" id="KW-1185">Reference proteome</keyword>
<name>A0AAD6NFB7_DREDA</name>
<organism evidence="2 3">
    <name type="scientific">Drechslerella dactyloides</name>
    <name type="common">Nematode-trapping fungus</name>
    <name type="synonym">Arthrobotrys dactyloides</name>
    <dbReference type="NCBI Taxonomy" id="74499"/>
    <lineage>
        <taxon>Eukaryota</taxon>
        <taxon>Fungi</taxon>
        <taxon>Dikarya</taxon>
        <taxon>Ascomycota</taxon>
        <taxon>Pezizomycotina</taxon>
        <taxon>Orbiliomycetes</taxon>
        <taxon>Orbiliales</taxon>
        <taxon>Orbiliaceae</taxon>
        <taxon>Drechslerella</taxon>
    </lineage>
</organism>
<feature type="region of interest" description="Disordered" evidence="1">
    <location>
        <begin position="579"/>
        <end position="603"/>
    </location>
</feature>
<comment type="caution">
    <text evidence="2">The sequence shown here is derived from an EMBL/GenBank/DDBJ whole genome shotgun (WGS) entry which is preliminary data.</text>
</comment>
<protein>
    <submittedName>
        <fullName evidence="2">Uncharacterized protein</fullName>
    </submittedName>
</protein>
<gene>
    <name evidence="2" type="ORF">Dda_8985</name>
</gene>